<evidence type="ECO:0000313" key="2">
    <source>
        <dbReference type="EMBL" id="GEA87232.1"/>
    </source>
</evidence>
<dbReference type="AlphaFoldDB" id="A0A4Y3KT44"/>
<protein>
    <submittedName>
        <fullName evidence="2">Uncharacterized protein</fullName>
    </submittedName>
</protein>
<keyword evidence="3" id="KW-1185">Reference proteome</keyword>
<dbReference type="Proteomes" id="UP000317046">
    <property type="component" value="Unassembled WGS sequence"/>
</dbReference>
<dbReference type="EMBL" id="BJLR01000013">
    <property type="protein sequence ID" value="GEA87232.1"/>
    <property type="molecule type" value="Genomic_DNA"/>
</dbReference>
<gene>
    <name evidence="2" type="ORF">CCE01nite_11810</name>
</gene>
<keyword evidence="1" id="KW-0732">Signal</keyword>
<feature type="signal peptide" evidence="1">
    <location>
        <begin position="1"/>
        <end position="31"/>
    </location>
</feature>
<name>A0A4Y3KT44_9CELL</name>
<comment type="caution">
    <text evidence="2">The sequence shown here is derived from an EMBL/GenBank/DDBJ whole genome shotgun (WGS) entry which is preliminary data.</text>
</comment>
<feature type="chain" id="PRO_5021402365" evidence="1">
    <location>
        <begin position="32"/>
        <end position="330"/>
    </location>
</feature>
<sequence>MSRFVRRWARAAVVVLVGGALGAQGVGAAVAADEVPGAAFPGAAAGEAANGLPTYRCSQLWNAALGVVVDTTVEGNVVVDAEADWGCAMHEVTVTGDVTVPVGGRLTGAPLTVGGDLRVAGHADVSGYREDSAVDGDVLLEGRADVSLDLGARAVGGDVLLDGGVGSVFWIRAASVGGGVTGRVGSATLHGVAVAGAYDVAVEGTTRLRGGTSVAGPVTVRGGRLLVHDVTVGRDLTVDGAGDVLVCRADVADDLLVTRLTDYARIGVERDLPCATRVGGSLVLVDVPHSVDLGDVDVARHLVCSGVSGPRGVTRTPALRVGGGEYGSCR</sequence>
<accession>A0A4Y3KT44</accession>
<evidence type="ECO:0000256" key="1">
    <source>
        <dbReference type="SAM" id="SignalP"/>
    </source>
</evidence>
<reference evidence="2" key="1">
    <citation type="submission" date="2019-06" db="EMBL/GenBank/DDBJ databases">
        <title>Whole genome shotgun sequence of Cellulomonas cellasea NBRC 3753.</title>
        <authorList>
            <person name="Hosoyama A."/>
            <person name="Uohara A."/>
            <person name="Ohji S."/>
            <person name="Ichikawa N."/>
        </authorList>
    </citation>
    <scope>NUCLEOTIDE SEQUENCE [LARGE SCALE GENOMIC DNA]</scope>
    <source>
        <strain evidence="2">NBRC 3753</strain>
    </source>
</reference>
<evidence type="ECO:0000313" key="3">
    <source>
        <dbReference type="Proteomes" id="UP000317046"/>
    </source>
</evidence>
<proteinExistence type="predicted"/>
<organism evidence="2 3">
    <name type="scientific">Cellulomonas cellasea</name>
    <dbReference type="NCBI Taxonomy" id="43670"/>
    <lineage>
        <taxon>Bacteria</taxon>
        <taxon>Bacillati</taxon>
        <taxon>Actinomycetota</taxon>
        <taxon>Actinomycetes</taxon>
        <taxon>Micrococcales</taxon>
        <taxon>Cellulomonadaceae</taxon>
        <taxon>Cellulomonas</taxon>
    </lineage>
</organism>